<protein>
    <submittedName>
        <fullName evidence="3">Lysosomal acid phosphatase</fullName>
    </submittedName>
</protein>
<reference evidence="3 4" key="1">
    <citation type="submission" date="2015-04" db="EMBL/GenBank/DDBJ databases">
        <title>Lasius niger genome sequencing.</title>
        <authorList>
            <person name="Konorov E.A."/>
            <person name="Nikitin M.A."/>
            <person name="Kirill M.V."/>
            <person name="Chang P."/>
        </authorList>
    </citation>
    <scope>NUCLEOTIDE SEQUENCE [LARGE SCALE GENOMIC DNA]</scope>
    <source>
        <tissue evidence="3">Whole</tissue>
    </source>
</reference>
<dbReference type="STRING" id="67767.A0A0J7KS74"/>
<dbReference type="InterPro" id="IPR033379">
    <property type="entry name" value="Acid_Pase_AS"/>
</dbReference>
<comment type="similarity">
    <text evidence="2">Belongs to the histidine acid phosphatase family.</text>
</comment>
<comment type="catalytic activity">
    <reaction evidence="1">
        <text>a phosphate monoester + H2O = an alcohol + phosphate</text>
        <dbReference type="Rhea" id="RHEA:15017"/>
        <dbReference type="ChEBI" id="CHEBI:15377"/>
        <dbReference type="ChEBI" id="CHEBI:30879"/>
        <dbReference type="ChEBI" id="CHEBI:43474"/>
        <dbReference type="ChEBI" id="CHEBI:67140"/>
        <dbReference type="EC" id="3.1.3.2"/>
    </reaction>
</comment>
<organism evidence="3 4">
    <name type="scientific">Lasius niger</name>
    <name type="common">Black garden ant</name>
    <dbReference type="NCBI Taxonomy" id="67767"/>
    <lineage>
        <taxon>Eukaryota</taxon>
        <taxon>Metazoa</taxon>
        <taxon>Ecdysozoa</taxon>
        <taxon>Arthropoda</taxon>
        <taxon>Hexapoda</taxon>
        <taxon>Insecta</taxon>
        <taxon>Pterygota</taxon>
        <taxon>Neoptera</taxon>
        <taxon>Endopterygota</taxon>
        <taxon>Hymenoptera</taxon>
        <taxon>Apocrita</taxon>
        <taxon>Aculeata</taxon>
        <taxon>Formicoidea</taxon>
        <taxon>Formicidae</taxon>
        <taxon>Formicinae</taxon>
        <taxon>Lasius</taxon>
        <taxon>Lasius</taxon>
    </lineage>
</organism>
<dbReference type="PANTHER" id="PTHR11567:SF205">
    <property type="entry name" value="GH28721P-RELATED"/>
    <property type="match status" value="1"/>
</dbReference>
<dbReference type="AlphaFoldDB" id="A0A0J7KS74"/>
<dbReference type="EMBL" id="LBMM01003776">
    <property type="protein sequence ID" value="KMQ93151.1"/>
    <property type="molecule type" value="Genomic_DNA"/>
</dbReference>
<gene>
    <name evidence="3" type="ORF">RF55_6771</name>
</gene>
<dbReference type="GO" id="GO:0003993">
    <property type="term" value="F:acid phosphatase activity"/>
    <property type="evidence" value="ECO:0007669"/>
    <property type="project" value="UniProtKB-EC"/>
</dbReference>
<dbReference type="Gene3D" id="3.40.50.1240">
    <property type="entry name" value="Phosphoglycerate mutase-like"/>
    <property type="match status" value="1"/>
</dbReference>
<evidence type="ECO:0000256" key="2">
    <source>
        <dbReference type="ARBA" id="ARBA00005375"/>
    </source>
</evidence>
<dbReference type="InterPro" id="IPR000560">
    <property type="entry name" value="His_Pase_clade-2"/>
</dbReference>
<evidence type="ECO:0000256" key="1">
    <source>
        <dbReference type="ARBA" id="ARBA00000032"/>
    </source>
</evidence>
<dbReference type="CDD" id="cd07061">
    <property type="entry name" value="HP_HAP_like"/>
    <property type="match status" value="1"/>
</dbReference>
<sequence>MNEEDETNYEIEKDTLRLVTVITRHGERAPVDTYPNDPYIKDNMEPYGWGQLTNEGRRNQYNQGLFLRKRYDSFLGSTYSPDIFYLQSTAVDRTKMSGMLEAAALWKPDEKQSFKPDLSWQPVTLFYQERPEDTLMLVWNTCPKYTQLRTSVNDLPEVRKIHEDNKQLFDELSNFTGMPITTVDDVSSLYSTLTAEKQMNLTLPKWTEGYYPNKLIPLTLYELQLNTYNEESRRLKGGPMLKKIINDMMAKKEDVLQHRKRKMFMYVGHDSTIVTLLDTMHIWYNQMPYCNIMTMIELHEDDDGWNVQEKTLADINVVTLTTYVKVKNIK</sequence>
<evidence type="ECO:0000313" key="3">
    <source>
        <dbReference type="EMBL" id="KMQ93151.1"/>
    </source>
</evidence>
<dbReference type="PROSITE" id="PS00778">
    <property type="entry name" value="HIS_ACID_PHOSPHAT_2"/>
    <property type="match status" value="1"/>
</dbReference>
<accession>A0A0J7KS74</accession>
<dbReference type="PaxDb" id="67767-A0A0J7KS74"/>
<dbReference type="InterPro" id="IPR029033">
    <property type="entry name" value="His_PPase_superfam"/>
</dbReference>
<dbReference type="PANTHER" id="PTHR11567">
    <property type="entry name" value="ACID PHOSPHATASE-RELATED"/>
    <property type="match status" value="1"/>
</dbReference>
<dbReference type="OrthoDB" id="5821688at2759"/>
<dbReference type="Pfam" id="PF00328">
    <property type="entry name" value="His_Phos_2"/>
    <property type="match status" value="1"/>
</dbReference>
<keyword evidence="4" id="KW-1185">Reference proteome</keyword>
<dbReference type="SUPFAM" id="SSF53254">
    <property type="entry name" value="Phosphoglycerate mutase-like"/>
    <property type="match status" value="1"/>
</dbReference>
<proteinExistence type="inferred from homology"/>
<name>A0A0J7KS74_LASNI</name>
<dbReference type="PROSITE" id="PS00616">
    <property type="entry name" value="HIS_ACID_PHOSPHAT_1"/>
    <property type="match status" value="1"/>
</dbReference>
<evidence type="ECO:0000313" key="4">
    <source>
        <dbReference type="Proteomes" id="UP000036403"/>
    </source>
</evidence>
<dbReference type="Proteomes" id="UP000036403">
    <property type="component" value="Unassembled WGS sequence"/>
</dbReference>
<dbReference type="InterPro" id="IPR050645">
    <property type="entry name" value="Histidine_acid_phosphatase"/>
</dbReference>
<feature type="non-terminal residue" evidence="3">
    <location>
        <position position="330"/>
    </location>
</feature>
<comment type="caution">
    <text evidence="3">The sequence shown here is derived from an EMBL/GenBank/DDBJ whole genome shotgun (WGS) entry which is preliminary data.</text>
</comment>